<protein>
    <submittedName>
        <fullName evidence="5">Nucleotide-binding, alpha-beta plait</fullName>
    </submittedName>
</protein>
<organism evidence="5 6">
    <name type="scientific">Artemisia annua</name>
    <name type="common">Sweet wormwood</name>
    <dbReference type="NCBI Taxonomy" id="35608"/>
    <lineage>
        <taxon>Eukaryota</taxon>
        <taxon>Viridiplantae</taxon>
        <taxon>Streptophyta</taxon>
        <taxon>Embryophyta</taxon>
        <taxon>Tracheophyta</taxon>
        <taxon>Spermatophyta</taxon>
        <taxon>Magnoliopsida</taxon>
        <taxon>eudicotyledons</taxon>
        <taxon>Gunneridae</taxon>
        <taxon>Pentapetalae</taxon>
        <taxon>asterids</taxon>
        <taxon>campanulids</taxon>
        <taxon>Asterales</taxon>
        <taxon>Asteraceae</taxon>
        <taxon>Asteroideae</taxon>
        <taxon>Anthemideae</taxon>
        <taxon>Artemisiinae</taxon>
        <taxon>Artemisia</taxon>
    </lineage>
</organism>
<feature type="domain" description="RRM" evidence="4">
    <location>
        <begin position="281"/>
        <end position="362"/>
    </location>
</feature>
<dbReference type="InterPro" id="IPR012677">
    <property type="entry name" value="Nucleotide-bd_a/b_plait_sf"/>
</dbReference>
<sequence length="526" mass="56482">MGSKSNASQVDPHPDPPSTNAPPGGKREADNVVVQGENVVSKKQKIVNSAKKIEVPLSVQSATAAASDGKNSSTSNESKEEDGNDDSFNKEDDQHLRKSVEVSVATTTLDANRENISNEDEKVAGDDGSRHLETSSALKLNNQLLLDHPVRLDLSREKAELTSPPLVTKTLYLGNLSFSIEEDDVRDFFKDVGEIAELRFAIRDDRFLGWAHVEFTTAEAAQEALKLNNKVIVDRRVILELARQRGTYTRNLELARQRGVYTRGSSSMDTFSQRGGEGQVKTIYVRGFKPSDGYDNIKIALVKHFEKCGDITRVAVLKDHESGAPKGVAFIDFAGNNEFRKALQLNGSELGGSKLIVDVAKIRKRGEVSEYGYGAGGWVKESGFSGGWSSRGYGSGRENSGWRTESGSGRECGSGNDWRSSGRNGYGNISWHSERGYGGSCRGTSGSRQSGSSRGGFGGSWGRANAFGYVATRASLGFGGGWGRGIGSSVGRGVGSGYSGRGFSSSHLGRFSGSYGSNRGRAPRSS</sequence>
<accession>A0A2U1LSP9</accession>
<evidence type="ECO:0000259" key="4">
    <source>
        <dbReference type="PROSITE" id="PS50102"/>
    </source>
</evidence>
<gene>
    <name evidence="5" type="ORF">CTI12_AA458190</name>
</gene>
<comment type="caution">
    <text evidence="5">The sequence shown here is derived from an EMBL/GenBank/DDBJ whole genome shotgun (WGS) entry which is preliminary data.</text>
</comment>
<feature type="compositionally biased region" description="Polar residues" evidence="3">
    <location>
        <begin position="397"/>
        <end position="407"/>
    </location>
</feature>
<dbReference type="STRING" id="35608.A0A2U1LSP9"/>
<feature type="region of interest" description="Disordered" evidence="3">
    <location>
        <begin position="390"/>
        <end position="417"/>
    </location>
</feature>
<feature type="region of interest" description="Disordered" evidence="3">
    <location>
        <begin position="438"/>
        <end position="457"/>
    </location>
</feature>
<dbReference type="Pfam" id="PF00076">
    <property type="entry name" value="RRM_1"/>
    <property type="match status" value="2"/>
</dbReference>
<dbReference type="PANTHER" id="PTHR23236:SF74">
    <property type="entry name" value="NUCLEOTIDE-BINDING ALPHA-BETA PLAIT DOMAIN-CONTAINING PROTEIN-RELATED"/>
    <property type="match status" value="1"/>
</dbReference>
<feature type="compositionally biased region" description="Low complexity" evidence="3">
    <location>
        <begin position="442"/>
        <end position="452"/>
    </location>
</feature>
<dbReference type="SUPFAM" id="SSF54928">
    <property type="entry name" value="RNA-binding domain, RBD"/>
    <property type="match status" value="2"/>
</dbReference>
<name>A0A2U1LSP9_ARTAN</name>
<dbReference type="AlphaFoldDB" id="A0A2U1LSP9"/>
<keyword evidence="1 2" id="KW-0694">RNA-binding</keyword>
<feature type="compositionally biased region" description="Basic and acidic residues" evidence="3">
    <location>
        <begin position="87"/>
        <end position="100"/>
    </location>
</feature>
<dbReference type="InterPro" id="IPR035979">
    <property type="entry name" value="RBD_domain_sf"/>
</dbReference>
<evidence type="ECO:0000256" key="3">
    <source>
        <dbReference type="SAM" id="MobiDB-lite"/>
    </source>
</evidence>
<dbReference type="GO" id="GO:0005730">
    <property type="term" value="C:nucleolus"/>
    <property type="evidence" value="ECO:0007669"/>
    <property type="project" value="TreeGrafter"/>
</dbReference>
<reference evidence="5 6" key="1">
    <citation type="journal article" date="2018" name="Mol. Plant">
        <title>The genome of Artemisia annua provides insight into the evolution of Asteraceae family and artemisinin biosynthesis.</title>
        <authorList>
            <person name="Shen Q."/>
            <person name="Zhang L."/>
            <person name="Liao Z."/>
            <person name="Wang S."/>
            <person name="Yan T."/>
            <person name="Shi P."/>
            <person name="Liu M."/>
            <person name="Fu X."/>
            <person name="Pan Q."/>
            <person name="Wang Y."/>
            <person name="Lv Z."/>
            <person name="Lu X."/>
            <person name="Zhang F."/>
            <person name="Jiang W."/>
            <person name="Ma Y."/>
            <person name="Chen M."/>
            <person name="Hao X."/>
            <person name="Li L."/>
            <person name="Tang Y."/>
            <person name="Lv G."/>
            <person name="Zhou Y."/>
            <person name="Sun X."/>
            <person name="Brodelius P.E."/>
            <person name="Rose J.K.C."/>
            <person name="Tang K."/>
        </authorList>
    </citation>
    <scope>NUCLEOTIDE SEQUENCE [LARGE SCALE GENOMIC DNA]</scope>
    <source>
        <strain evidence="6">cv. Huhao1</strain>
        <tissue evidence="5">Leaf</tissue>
    </source>
</reference>
<feature type="compositionally biased region" description="Basic and acidic residues" evidence="3">
    <location>
        <begin position="119"/>
        <end position="130"/>
    </location>
</feature>
<evidence type="ECO:0000256" key="2">
    <source>
        <dbReference type="PROSITE-ProRule" id="PRU00176"/>
    </source>
</evidence>
<keyword evidence="6" id="KW-1185">Reference proteome</keyword>
<dbReference type="OrthoDB" id="1733780at2759"/>
<proteinExistence type="predicted"/>
<evidence type="ECO:0000313" key="5">
    <source>
        <dbReference type="EMBL" id="PWA52036.1"/>
    </source>
</evidence>
<evidence type="ECO:0000313" key="6">
    <source>
        <dbReference type="Proteomes" id="UP000245207"/>
    </source>
</evidence>
<dbReference type="PANTHER" id="PTHR23236">
    <property type="entry name" value="EUKARYOTIC TRANSLATION INITIATION FACTOR 4B/4H"/>
    <property type="match status" value="1"/>
</dbReference>
<dbReference type="Gene3D" id="3.30.70.330">
    <property type="match status" value="2"/>
</dbReference>
<dbReference type="GO" id="GO:0003723">
    <property type="term" value="F:RNA binding"/>
    <property type="evidence" value="ECO:0007669"/>
    <property type="project" value="UniProtKB-UniRule"/>
</dbReference>
<evidence type="ECO:0000256" key="1">
    <source>
        <dbReference type="ARBA" id="ARBA00022884"/>
    </source>
</evidence>
<dbReference type="EMBL" id="PKPP01007932">
    <property type="protein sequence ID" value="PWA52036.1"/>
    <property type="molecule type" value="Genomic_DNA"/>
</dbReference>
<dbReference type="PROSITE" id="PS50102">
    <property type="entry name" value="RRM"/>
    <property type="match status" value="2"/>
</dbReference>
<dbReference type="Proteomes" id="UP000245207">
    <property type="component" value="Unassembled WGS sequence"/>
</dbReference>
<dbReference type="InterPro" id="IPR000504">
    <property type="entry name" value="RRM_dom"/>
</dbReference>
<feature type="region of interest" description="Disordered" evidence="3">
    <location>
        <begin position="1"/>
        <end position="130"/>
    </location>
</feature>
<feature type="region of interest" description="Disordered" evidence="3">
    <location>
        <begin position="502"/>
        <end position="526"/>
    </location>
</feature>
<feature type="domain" description="RRM" evidence="4">
    <location>
        <begin position="169"/>
        <end position="244"/>
    </location>
</feature>
<dbReference type="SMART" id="SM00360">
    <property type="entry name" value="RRM"/>
    <property type="match status" value="2"/>
</dbReference>